<organism evidence="4 5">
    <name type="scientific">Lawsonibacter hominis</name>
    <dbReference type="NCBI Taxonomy" id="2763053"/>
    <lineage>
        <taxon>Bacteria</taxon>
        <taxon>Bacillati</taxon>
        <taxon>Bacillota</taxon>
        <taxon>Clostridia</taxon>
        <taxon>Eubacteriales</taxon>
        <taxon>Oscillospiraceae</taxon>
        <taxon>Lawsonibacter</taxon>
    </lineage>
</organism>
<dbReference type="PANTHER" id="PTHR43278:SF2">
    <property type="entry name" value="IRON-SULFUR FLAVOPROTEIN"/>
    <property type="match status" value="1"/>
</dbReference>
<evidence type="ECO:0000313" key="5">
    <source>
        <dbReference type="Proteomes" id="UP000661435"/>
    </source>
</evidence>
<dbReference type="InterPro" id="IPR051796">
    <property type="entry name" value="ISF_SsuE-like"/>
</dbReference>
<comment type="caution">
    <text evidence="4">The sequence shown here is derived from an EMBL/GenBank/DDBJ whole genome shotgun (WGS) entry which is preliminary data.</text>
</comment>
<dbReference type="Proteomes" id="UP000661435">
    <property type="component" value="Unassembled WGS sequence"/>
</dbReference>
<accession>A0A8J6JC72</accession>
<dbReference type="AlphaFoldDB" id="A0A8J6JC72"/>
<proteinExistence type="predicted"/>
<gene>
    <name evidence="4" type="ORF">H8S57_05100</name>
</gene>
<feature type="domain" description="NADPH-dependent FMN reductase-like" evidence="3">
    <location>
        <begin position="1"/>
        <end position="168"/>
    </location>
</feature>
<name>A0A8J6JC72_9FIRM</name>
<protein>
    <submittedName>
        <fullName evidence="4">NAD(P)H-dependent oxidoreductase</fullName>
    </submittedName>
</protein>
<dbReference type="PANTHER" id="PTHR43278">
    <property type="entry name" value="NAD(P)H-DEPENDENT FMN-CONTAINING OXIDOREDUCTASE YWQN-RELATED"/>
    <property type="match status" value="1"/>
</dbReference>
<dbReference type="InterPro" id="IPR029039">
    <property type="entry name" value="Flavoprotein-like_sf"/>
</dbReference>
<dbReference type="GO" id="GO:0016491">
    <property type="term" value="F:oxidoreductase activity"/>
    <property type="evidence" value="ECO:0007669"/>
    <property type="project" value="InterPro"/>
</dbReference>
<dbReference type="SUPFAM" id="SSF52218">
    <property type="entry name" value="Flavoproteins"/>
    <property type="match status" value="1"/>
</dbReference>
<evidence type="ECO:0000313" key="4">
    <source>
        <dbReference type="EMBL" id="MBC5733103.1"/>
    </source>
</evidence>
<keyword evidence="5" id="KW-1185">Reference proteome</keyword>
<evidence type="ECO:0000256" key="1">
    <source>
        <dbReference type="ARBA" id="ARBA00022630"/>
    </source>
</evidence>
<dbReference type="Pfam" id="PF03358">
    <property type="entry name" value="FMN_red"/>
    <property type="match status" value="1"/>
</dbReference>
<dbReference type="EMBL" id="JACOPP010000004">
    <property type="protein sequence ID" value="MBC5733103.1"/>
    <property type="molecule type" value="Genomic_DNA"/>
</dbReference>
<keyword evidence="2" id="KW-0288">FMN</keyword>
<reference evidence="4" key="1">
    <citation type="submission" date="2020-08" db="EMBL/GenBank/DDBJ databases">
        <title>Genome public.</title>
        <authorList>
            <person name="Liu C."/>
            <person name="Sun Q."/>
        </authorList>
    </citation>
    <scope>NUCLEOTIDE SEQUENCE</scope>
    <source>
        <strain evidence="4">NSJ-51</strain>
    </source>
</reference>
<dbReference type="Gene3D" id="3.40.50.360">
    <property type="match status" value="1"/>
</dbReference>
<evidence type="ECO:0000256" key="2">
    <source>
        <dbReference type="ARBA" id="ARBA00022643"/>
    </source>
</evidence>
<sequence>MRLLAICGSPRESGNTRRYLELALKEAQTLGAETELVWLGDKTIHGCKGCYGCVQARRCVIEDDFQPILAQMARADGILLGAPTYHASIPCELKALLDRAGFSGRWACNEMKKADEGYTWQGSLFSGKVVAPVTVARRAGQNFAFAQLLLWAACNDCVIPGNTYWNVGVAGKGGAVDADGDSEGVGIMQGMARRMVRTIEALNRT</sequence>
<keyword evidence="1" id="KW-0285">Flavoprotein</keyword>
<evidence type="ECO:0000259" key="3">
    <source>
        <dbReference type="Pfam" id="PF03358"/>
    </source>
</evidence>
<dbReference type="InterPro" id="IPR005025">
    <property type="entry name" value="FMN_Rdtase-like_dom"/>
</dbReference>
<dbReference type="RefSeq" id="WP_186906993.1">
    <property type="nucleotide sequence ID" value="NZ_JACOPP010000004.1"/>
</dbReference>